<proteinExistence type="predicted"/>
<comment type="caution">
    <text evidence="4">The sequence shown here is derived from an EMBL/GenBank/DDBJ whole genome shotgun (WGS) entry which is preliminary data.</text>
</comment>
<evidence type="ECO:0008006" key="6">
    <source>
        <dbReference type="Google" id="ProtNLM"/>
    </source>
</evidence>
<dbReference type="EMBL" id="LWID01000001">
    <property type="protein sequence ID" value="MDG6896206.1"/>
    <property type="molecule type" value="Genomic_DNA"/>
</dbReference>
<dbReference type="Pfam" id="PF25023">
    <property type="entry name" value="TEN_YD-shell"/>
    <property type="match status" value="1"/>
</dbReference>
<dbReference type="Pfam" id="PF05593">
    <property type="entry name" value="RHS_repeat"/>
    <property type="match status" value="1"/>
</dbReference>
<dbReference type="NCBIfam" id="TIGR03696">
    <property type="entry name" value="Rhs_assc_core"/>
    <property type="match status" value="1"/>
</dbReference>
<feature type="domain" description="Teneurin-like YD-shell" evidence="3">
    <location>
        <begin position="4"/>
        <end position="120"/>
    </location>
</feature>
<sequence>MTSDDNYRYQYDAVGRITAIQSIYSQQTFCYDVQDRVIKETQNFGEIHRTYDDEKRIMTRQLWLKGQDNPIVSHFHYNTLGELIALDLPEQQRLQFHYDANGNEIQRTSPQGFILNQHYDEMDCLLTQRAGYEPRRFFDSQELRATGIPAPSFAEIDRTYGYDKALNTLACRDKQADLQFKLNKNYQITEVYDNQQPREAYHYDSQGYLTQRQVGQESYGLILDQQHPAFAQQRQMVSHADIYQAGNQLYRLNNQYYRYDKAGRLISKTKQRQGFRQQEIRYRWNGNNQLISLTNAAGETWFYKYDNLGRRISKECPAKGLRTEYLWDGDELAFSQQFKQDQLISQRHSVFYQWQLVAQQDYYQQTSQSLEGNLTKWVNSTSFAVVQPNGKVLGLLDPTGKLQWQAEAQSLWGLTFSQYSKTQPLDPQLLFAGQYYDPESGLAYNRFRYYDPETACYLCSDPIGLLGGETPYSYVANPLDWLDFFGLAICPTVKKDSLGRITQAKATIDKSMIGTGTSVNKAARDYARSLGHPTDDAGHILAKILGGKGGKGNIFPQSPHINRGEYREFEKLILEHLRGNKGNLDLKWQFKYQGNSTRPSEIFYEVFKNGKRIAQQTFHN</sequence>
<dbReference type="InterPro" id="IPR056823">
    <property type="entry name" value="TEN-like_YD-shell"/>
</dbReference>
<name>A0A9X4PEQ2_9PAST</name>
<dbReference type="PANTHER" id="PTHR32305">
    <property type="match status" value="1"/>
</dbReference>
<dbReference type="Gene3D" id="2.180.10.10">
    <property type="entry name" value="RHS repeat-associated core"/>
    <property type="match status" value="1"/>
</dbReference>
<keyword evidence="1" id="KW-0677">Repeat</keyword>
<dbReference type="InterPro" id="IPR006530">
    <property type="entry name" value="YD"/>
</dbReference>
<keyword evidence="5" id="KW-1185">Reference proteome</keyword>
<dbReference type="Gene3D" id="3.40.570.10">
    <property type="entry name" value="Extracellular Endonuclease, subunit A"/>
    <property type="match status" value="1"/>
</dbReference>
<reference evidence="4" key="1">
    <citation type="submission" date="2016-03" db="EMBL/GenBank/DDBJ databases">
        <title>Co-evolution between Pasteurellaceae and their hosts.</title>
        <authorList>
            <person name="Hansen M.J."/>
            <person name="Bojesen A.M."/>
            <person name="Planet P."/>
        </authorList>
    </citation>
    <scope>NUCLEOTIDE SEQUENCE</scope>
    <source>
        <strain evidence="4">146/S8/89</strain>
    </source>
</reference>
<dbReference type="AlphaFoldDB" id="A0A9X4PEQ2"/>
<evidence type="ECO:0000256" key="1">
    <source>
        <dbReference type="ARBA" id="ARBA00022737"/>
    </source>
</evidence>
<dbReference type="PANTHER" id="PTHR32305:SF15">
    <property type="entry name" value="PROTEIN RHSA-RELATED"/>
    <property type="match status" value="1"/>
</dbReference>
<organism evidence="4 5">
    <name type="scientific">Volucribacter amazonae</name>
    <dbReference type="NCBI Taxonomy" id="256731"/>
    <lineage>
        <taxon>Bacteria</taxon>
        <taxon>Pseudomonadati</taxon>
        <taxon>Pseudomonadota</taxon>
        <taxon>Gammaproteobacteria</taxon>
        <taxon>Pasteurellales</taxon>
        <taxon>Pasteurellaceae</taxon>
        <taxon>Volucribacter</taxon>
    </lineage>
</organism>
<dbReference type="Pfam" id="PF13930">
    <property type="entry name" value="Endonuclea_NS_2"/>
    <property type="match status" value="1"/>
</dbReference>
<dbReference type="InterPro" id="IPR044927">
    <property type="entry name" value="Endonuclea_NS_2"/>
</dbReference>
<evidence type="ECO:0000313" key="4">
    <source>
        <dbReference type="EMBL" id="MDG6896206.1"/>
    </source>
</evidence>
<dbReference type="RefSeq" id="WP_279573558.1">
    <property type="nucleotide sequence ID" value="NZ_LWID01000001.1"/>
</dbReference>
<evidence type="ECO:0000259" key="3">
    <source>
        <dbReference type="Pfam" id="PF25023"/>
    </source>
</evidence>
<dbReference type="InterPro" id="IPR022385">
    <property type="entry name" value="Rhs_assc_core"/>
</dbReference>
<protein>
    <recommendedName>
        <fullName evidence="6">RHS repeat-associated protein</fullName>
    </recommendedName>
</protein>
<dbReference type="NCBIfam" id="TIGR01643">
    <property type="entry name" value="YD_repeat_2x"/>
    <property type="match status" value="2"/>
</dbReference>
<gene>
    <name evidence="4" type="ORF">A6A20_11410</name>
</gene>
<dbReference type="InterPro" id="IPR031325">
    <property type="entry name" value="RHS_repeat"/>
</dbReference>
<dbReference type="InterPro" id="IPR050708">
    <property type="entry name" value="T6SS_VgrG/RHS"/>
</dbReference>
<dbReference type="Proteomes" id="UP001155500">
    <property type="component" value="Unassembled WGS sequence"/>
</dbReference>
<evidence type="ECO:0000259" key="2">
    <source>
        <dbReference type="Pfam" id="PF13930"/>
    </source>
</evidence>
<accession>A0A9X4PEQ2</accession>
<feature type="domain" description="Type VII secretion system protein EssD-like" evidence="2">
    <location>
        <begin position="494"/>
        <end position="602"/>
    </location>
</feature>
<dbReference type="InterPro" id="IPR044929">
    <property type="entry name" value="DNA/RNA_non-sp_Endonuclease_sf"/>
</dbReference>
<evidence type="ECO:0000313" key="5">
    <source>
        <dbReference type="Proteomes" id="UP001155500"/>
    </source>
</evidence>